<dbReference type="VEuPathDB" id="MicrosporidiaDB:NAPIS_ORF01211"/>
<accession>T0MJT4</accession>
<dbReference type="AlphaFoldDB" id="T0MJT4"/>
<dbReference type="EMBL" id="KE647164">
    <property type="protein sequence ID" value="EQB61230.1"/>
    <property type="molecule type" value="Genomic_DNA"/>
</dbReference>
<reference evidence="1 2" key="1">
    <citation type="journal article" date="2013" name="BMC Genomics">
        <title>Genome sequencing and comparative genomics of honey bee microsporidia, Nosema apis reveal novel insights into host-parasite interactions.</title>
        <authorList>
            <person name="Chen Yp."/>
            <person name="Pettis J.S."/>
            <person name="Zhao Y."/>
            <person name="Liu X."/>
            <person name="Tallon L.J."/>
            <person name="Sadzewicz L.D."/>
            <person name="Li R."/>
            <person name="Zheng H."/>
            <person name="Huang S."/>
            <person name="Zhang X."/>
            <person name="Hamilton M.C."/>
            <person name="Pernal S.F."/>
            <person name="Melathopoulos A.P."/>
            <person name="Yan X."/>
            <person name="Evans J.D."/>
        </authorList>
    </citation>
    <scope>NUCLEOTIDE SEQUENCE [LARGE SCALE GENOMIC DNA]</scope>
    <source>
        <strain evidence="1 2">BRL 01</strain>
    </source>
</reference>
<protein>
    <submittedName>
        <fullName evidence="1">Uncharacterized protein</fullName>
    </submittedName>
</protein>
<dbReference type="HOGENOM" id="CLU_852833_0_0_1"/>
<proteinExistence type="predicted"/>
<keyword evidence="2" id="KW-1185">Reference proteome</keyword>
<dbReference type="Proteomes" id="UP000053780">
    <property type="component" value="Unassembled WGS sequence"/>
</dbReference>
<evidence type="ECO:0000313" key="2">
    <source>
        <dbReference type="Proteomes" id="UP000053780"/>
    </source>
</evidence>
<name>T0MJT4_9MICR</name>
<organism evidence="1 2">
    <name type="scientific">Vairimorpha apis BRL 01</name>
    <dbReference type="NCBI Taxonomy" id="1037528"/>
    <lineage>
        <taxon>Eukaryota</taxon>
        <taxon>Fungi</taxon>
        <taxon>Fungi incertae sedis</taxon>
        <taxon>Microsporidia</taxon>
        <taxon>Nosematidae</taxon>
        <taxon>Vairimorpha</taxon>
    </lineage>
</organism>
<sequence length="326" mass="38471">MIILTTIIKLNEIVASKADLNLLNSINESKNLTKDFNYSLLDKKVDQFRNLYFYDICSTILTKLFKDVDNLLKFNFLRLRDSVLKCDASLNPSQNQNFLNLMFCILIELEELWNMYASYKENKIKTVLVFLDFNTHKNKIREQVYKRLQVVKDENIKFIDESDNEKEEVKLTSDKETNLITEKNKKCNYSVKKESDLTTDKDGAFKNSDNLSCNEFDPNLFNDNNDLSIKNKIVLSLEKKLLQKALDNAKLRIRLLLLKYNNYLFEFIDKTHEKLKSTVKFNILRGHMDGCIIARNFVDHTIMKIKNDLKEIFDKYENELIKHLLD</sequence>
<gene>
    <name evidence="1" type="ORF">NAPIS_ORF01211</name>
</gene>
<evidence type="ECO:0000313" key="1">
    <source>
        <dbReference type="EMBL" id="EQB61230.1"/>
    </source>
</evidence>